<evidence type="ECO:0000313" key="2">
    <source>
        <dbReference type="Proteomes" id="UP000267342"/>
    </source>
</evidence>
<proteinExistence type="predicted"/>
<dbReference type="Proteomes" id="UP000267342">
    <property type="component" value="Chromosome"/>
</dbReference>
<accession>A0A348HC48</accession>
<keyword evidence="2" id="KW-1185">Reference proteome</keyword>
<dbReference type="AlphaFoldDB" id="A0A348HC48"/>
<organism evidence="1 2">
    <name type="scientific">Zymobacter palmae</name>
    <dbReference type="NCBI Taxonomy" id="33074"/>
    <lineage>
        <taxon>Bacteria</taxon>
        <taxon>Pseudomonadati</taxon>
        <taxon>Pseudomonadota</taxon>
        <taxon>Gammaproteobacteria</taxon>
        <taxon>Oceanospirillales</taxon>
        <taxon>Halomonadaceae</taxon>
        <taxon>Zymobacter group</taxon>
        <taxon>Zymobacter</taxon>
    </lineage>
</organism>
<sequence>MLLAEVVHLFKQRVELIDRVDAIGLAPRFLPPRPPDRGFQRVVGIGVCFDQIEFDFRRDHRLPAALFIQRQHSLKHMTRRQFHCLAVHIAAVMDHLSRRLFGPRHQIGRMRIGHQLHIQLGEVPEAQMLVLGIIPGDRLDKHRVRQARPPSAQVFVGGHNLALQYAGNIADQAFHFRNAVLAYPSIQLLVARIIDGSGIRDCHVNPRSLFISVPPDSVSAIRGAHTIVDRQDLRSMKDRPLRTSPTLARRSARAHLIPYFLKHRQLLALLHRQQFQTLHLVISRQRRRFAQCGIEQRHSSLVGRGIPRPVGQASAVLGLQHEVDEFVGQCGMRCVGWNHHAVDPHFAALFGNDIAQILETLRIGLLGIEEIAVVADSDFIHPSCQHRQYRRAIDEAGKIGALLGLEQQLARFGPSLRRVATATVVLPGTRRSDHDTAIVLQRERLARVLLRIE</sequence>
<evidence type="ECO:0000313" key="1">
    <source>
        <dbReference type="EMBL" id="BBG29200.1"/>
    </source>
</evidence>
<name>A0A348HC48_9GAMM</name>
<gene>
    <name evidence="1" type="ORF">ZBT109_0411</name>
</gene>
<dbReference type="KEGG" id="zpl:ZBT109_0411"/>
<reference evidence="1 2" key="1">
    <citation type="submission" date="2018-09" db="EMBL/GenBank/DDBJ databases">
        <title>Zymobacter palmae IAM14233 (=T109) whole genome analysis.</title>
        <authorList>
            <person name="Yanase H."/>
        </authorList>
    </citation>
    <scope>NUCLEOTIDE SEQUENCE [LARGE SCALE GENOMIC DNA]</scope>
    <source>
        <strain evidence="1 2">IAM14233</strain>
    </source>
</reference>
<dbReference type="EMBL" id="AP018933">
    <property type="protein sequence ID" value="BBG29200.1"/>
    <property type="molecule type" value="Genomic_DNA"/>
</dbReference>
<protein>
    <submittedName>
        <fullName evidence="1">Gamma-glutamyltransferase</fullName>
    </submittedName>
</protein>
<keyword evidence="1" id="KW-0808">Transferase</keyword>
<dbReference type="GO" id="GO:0016740">
    <property type="term" value="F:transferase activity"/>
    <property type="evidence" value="ECO:0007669"/>
    <property type="project" value="UniProtKB-KW"/>
</dbReference>